<dbReference type="PANTHER" id="PTHR10744">
    <property type="entry name" value="40S RIBOSOMAL PROTEIN S11 FAMILY MEMBER"/>
    <property type="match status" value="1"/>
</dbReference>
<dbReference type="InterPro" id="IPR012340">
    <property type="entry name" value="NA-bd_OB-fold"/>
</dbReference>
<accession>A0A0G1U7A4</accession>
<comment type="subunit">
    <text evidence="6">Part of the 30S ribosomal subunit.</text>
</comment>
<dbReference type="PANTHER" id="PTHR10744:SF1">
    <property type="entry name" value="SMALL RIBOSOMAL SUBUNIT PROTEIN US17M"/>
    <property type="match status" value="1"/>
</dbReference>
<evidence type="ECO:0000313" key="8">
    <source>
        <dbReference type="EMBL" id="KKU89984.1"/>
    </source>
</evidence>
<comment type="function">
    <text evidence="6">One of the primary rRNA binding proteins, it binds specifically to the 5'-end of 16S ribosomal RNA.</text>
</comment>
<dbReference type="PRINTS" id="PR00973">
    <property type="entry name" value="RIBOSOMALS17"/>
</dbReference>
<name>A0A0G1U7A4_9BACT</name>
<keyword evidence="4 6" id="KW-0689">Ribosomal protein</keyword>
<dbReference type="PROSITE" id="PS00056">
    <property type="entry name" value="RIBOSOMAL_S17"/>
    <property type="match status" value="1"/>
</dbReference>
<reference evidence="8 9" key="1">
    <citation type="journal article" date="2015" name="Nature">
        <title>rRNA introns, odd ribosomes, and small enigmatic genomes across a large radiation of phyla.</title>
        <authorList>
            <person name="Brown C.T."/>
            <person name="Hug L.A."/>
            <person name="Thomas B.C."/>
            <person name="Sharon I."/>
            <person name="Castelle C.J."/>
            <person name="Singh A."/>
            <person name="Wilkins M.J."/>
            <person name="Williams K.H."/>
            <person name="Banfield J.F."/>
        </authorList>
    </citation>
    <scope>NUCLEOTIDE SEQUENCE [LARGE SCALE GENOMIC DNA]</scope>
</reference>
<dbReference type="InterPro" id="IPR019979">
    <property type="entry name" value="Ribosomal_uS17_CS"/>
</dbReference>
<comment type="caution">
    <text evidence="8">The sequence shown here is derived from an EMBL/GenBank/DDBJ whole genome shotgun (WGS) entry which is preliminary data.</text>
</comment>
<protein>
    <recommendedName>
        <fullName evidence="6">Small ribosomal subunit protein uS17</fullName>
    </recommendedName>
</protein>
<dbReference type="GO" id="GO:0019843">
    <property type="term" value="F:rRNA binding"/>
    <property type="evidence" value="ECO:0007669"/>
    <property type="project" value="UniProtKB-UniRule"/>
</dbReference>
<dbReference type="Proteomes" id="UP000034403">
    <property type="component" value="Unassembled WGS sequence"/>
</dbReference>
<evidence type="ECO:0000256" key="2">
    <source>
        <dbReference type="ARBA" id="ARBA00022730"/>
    </source>
</evidence>
<dbReference type="CDD" id="cd00364">
    <property type="entry name" value="Ribosomal_uS17"/>
    <property type="match status" value="1"/>
</dbReference>
<keyword evidence="5 6" id="KW-0687">Ribonucleoprotein</keyword>
<dbReference type="HAMAP" id="MF_01345_B">
    <property type="entry name" value="Ribosomal_uS17_B"/>
    <property type="match status" value="1"/>
</dbReference>
<sequence>MTHRTLQGYVVSDKMQKTAVVEVRRMKMHPKYKKYFKVSKKYKVHNPENTYHTGDKVVIQEGRPLSKTKRWTIIQKIS</sequence>
<evidence type="ECO:0000313" key="9">
    <source>
        <dbReference type="Proteomes" id="UP000034403"/>
    </source>
</evidence>
<dbReference type="EMBL" id="LCPC01000003">
    <property type="protein sequence ID" value="KKU89984.1"/>
    <property type="molecule type" value="Genomic_DNA"/>
</dbReference>
<dbReference type="SUPFAM" id="SSF50249">
    <property type="entry name" value="Nucleic acid-binding proteins"/>
    <property type="match status" value="1"/>
</dbReference>
<dbReference type="AlphaFoldDB" id="A0A0G1U7A4"/>
<evidence type="ECO:0000256" key="7">
    <source>
        <dbReference type="RuleBase" id="RU003872"/>
    </source>
</evidence>
<dbReference type="GO" id="GO:0022627">
    <property type="term" value="C:cytosolic small ribosomal subunit"/>
    <property type="evidence" value="ECO:0007669"/>
    <property type="project" value="UniProtKB-UniRule"/>
</dbReference>
<dbReference type="InterPro" id="IPR019984">
    <property type="entry name" value="Ribosomal_uS17_bact/chlr"/>
</dbReference>
<gene>
    <name evidence="6" type="primary">rpsQ</name>
    <name evidence="8" type="ORF">UY20_C0003G0023</name>
</gene>
<organism evidence="8 9">
    <name type="scientific">Candidatus Yanofskybacteria bacterium GW2011_GWA1_48_10</name>
    <dbReference type="NCBI Taxonomy" id="1619022"/>
    <lineage>
        <taxon>Bacteria</taxon>
        <taxon>Candidatus Yanofskyibacteriota</taxon>
    </lineage>
</organism>
<dbReference type="NCBIfam" id="NF004123">
    <property type="entry name" value="PRK05610.1"/>
    <property type="match status" value="1"/>
</dbReference>
<dbReference type="PATRIC" id="fig|1619022.3.peg.120"/>
<keyword evidence="2 6" id="KW-0699">rRNA-binding</keyword>
<dbReference type="NCBIfam" id="TIGR03635">
    <property type="entry name" value="uS17_bact"/>
    <property type="match status" value="1"/>
</dbReference>
<comment type="similarity">
    <text evidence="1 6 7">Belongs to the universal ribosomal protein uS17 family.</text>
</comment>
<keyword evidence="3 6" id="KW-0694">RNA-binding</keyword>
<evidence type="ECO:0000256" key="3">
    <source>
        <dbReference type="ARBA" id="ARBA00022884"/>
    </source>
</evidence>
<dbReference type="InterPro" id="IPR000266">
    <property type="entry name" value="Ribosomal_uS17"/>
</dbReference>
<dbReference type="GO" id="GO:0003735">
    <property type="term" value="F:structural constituent of ribosome"/>
    <property type="evidence" value="ECO:0007669"/>
    <property type="project" value="UniProtKB-UniRule"/>
</dbReference>
<evidence type="ECO:0000256" key="5">
    <source>
        <dbReference type="ARBA" id="ARBA00023274"/>
    </source>
</evidence>
<dbReference type="Pfam" id="PF00366">
    <property type="entry name" value="Ribosomal_S17"/>
    <property type="match status" value="1"/>
</dbReference>
<evidence type="ECO:0000256" key="6">
    <source>
        <dbReference type="HAMAP-Rule" id="MF_01345"/>
    </source>
</evidence>
<dbReference type="Gene3D" id="2.40.50.140">
    <property type="entry name" value="Nucleic acid-binding proteins"/>
    <property type="match status" value="1"/>
</dbReference>
<evidence type="ECO:0000256" key="4">
    <source>
        <dbReference type="ARBA" id="ARBA00022980"/>
    </source>
</evidence>
<dbReference type="GO" id="GO:0006412">
    <property type="term" value="P:translation"/>
    <property type="evidence" value="ECO:0007669"/>
    <property type="project" value="UniProtKB-UniRule"/>
</dbReference>
<evidence type="ECO:0000256" key="1">
    <source>
        <dbReference type="ARBA" id="ARBA00010254"/>
    </source>
</evidence>
<proteinExistence type="inferred from homology"/>